<comment type="caution">
    <text evidence="2">The sequence shown here is derived from an EMBL/GenBank/DDBJ whole genome shotgun (WGS) entry which is preliminary data.</text>
</comment>
<feature type="transmembrane region" description="Helical" evidence="1">
    <location>
        <begin position="12"/>
        <end position="34"/>
    </location>
</feature>
<keyword evidence="1" id="KW-0472">Membrane</keyword>
<dbReference type="AlphaFoldDB" id="A0A2P8R3U4"/>
<keyword evidence="3" id="KW-1185">Reference proteome</keyword>
<name>A0A2P8R3U4_9BACT</name>
<dbReference type="Proteomes" id="UP000240535">
    <property type="component" value="Unassembled WGS sequence"/>
</dbReference>
<proteinExistence type="predicted"/>
<accession>A0A2P8R3U4</accession>
<gene>
    <name evidence="2" type="ORF">CQ405_00890</name>
</gene>
<organism evidence="2 3">
    <name type="scientific">Campylobacter blaseri</name>
    <dbReference type="NCBI Taxonomy" id="2042961"/>
    <lineage>
        <taxon>Bacteria</taxon>
        <taxon>Pseudomonadati</taxon>
        <taxon>Campylobacterota</taxon>
        <taxon>Epsilonproteobacteria</taxon>
        <taxon>Campylobacterales</taxon>
        <taxon>Campylobacteraceae</taxon>
        <taxon>Campylobacter</taxon>
    </lineage>
</organism>
<keyword evidence="1" id="KW-1133">Transmembrane helix</keyword>
<reference evidence="3" key="1">
    <citation type="submission" date="2017-10" db="EMBL/GenBank/DDBJ databases">
        <title>Campylobacter species from seals.</title>
        <authorList>
            <person name="Gilbert M.J."/>
            <person name="Zomer A.L."/>
            <person name="Timmerman A.J."/>
            <person name="Duim B."/>
            <person name="Wagenaar J.A."/>
        </authorList>
    </citation>
    <scope>NUCLEOTIDE SEQUENCE [LARGE SCALE GENOMIC DNA]</scope>
    <source>
        <strain evidence="3">17S00004-5</strain>
    </source>
</reference>
<dbReference type="EMBL" id="PDHH01000001">
    <property type="protein sequence ID" value="PSM53139.1"/>
    <property type="molecule type" value="Genomic_DNA"/>
</dbReference>
<evidence type="ECO:0000313" key="3">
    <source>
        <dbReference type="Proteomes" id="UP000240535"/>
    </source>
</evidence>
<sequence>MRVALIIYDKFSWFGSIGFLILLILLANLQLLFFKEDARQLEIKNNKINFKDMGIFSKKIKFGLLLLCFKGLDCVSFLG</sequence>
<evidence type="ECO:0000313" key="2">
    <source>
        <dbReference type="EMBL" id="PSM53139.1"/>
    </source>
</evidence>
<protein>
    <submittedName>
        <fullName evidence="2">Uncharacterized protein</fullName>
    </submittedName>
</protein>
<keyword evidence="1" id="KW-0812">Transmembrane</keyword>
<evidence type="ECO:0000256" key="1">
    <source>
        <dbReference type="SAM" id="Phobius"/>
    </source>
</evidence>